<dbReference type="SMART" id="SM01320">
    <property type="entry name" value="TRP_N"/>
    <property type="match status" value="1"/>
</dbReference>
<dbReference type="OrthoDB" id="2115177at2759"/>
<evidence type="ECO:0000256" key="9">
    <source>
        <dbReference type="SAM" id="SignalP"/>
    </source>
</evidence>
<dbReference type="Pfam" id="PF06011">
    <property type="entry name" value="TRP"/>
    <property type="match status" value="2"/>
</dbReference>
<dbReference type="PANTHER" id="PTHR31145:SF2">
    <property type="entry name" value="FLAVIN CARRIER PROTEIN 2"/>
    <property type="match status" value="1"/>
</dbReference>
<evidence type="ECO:0000259" key="10">
    <source>
        <dbReference type="SMART" id="SM01320"/>
    </source>
</evidence>
<dbReference type="GeneID" id="28974380"/>
<dbReference type="InterPro" id="IPR032800">
    <property type="entry name" value="TRP_N"/>
</dbReference>
<evidence type="ECO:0000313" key="11">
    <source>
        <dbReference type="EMBL" id="KPV77691.1"/>
    </source>
</evidence>
<dbReference type="InterPro" id="IPR010308">
    <property type="entry name" value="TRP_C"/>
</dbReference>
<accession>A0A194SE06</accession>
<feature type="transmembrane region" description="Helical" evidence="8">
    <location>
        <begin position="228"/>
        <end position="248"/>
    </location>
</feature>
<gene>
    <name evidence="11" type="ORF">RHOBADRAFT_41687</name>
</gene>
<evidence type="ECO:0000256" key="2">
    <source>
        <dbReference type="ARBA" id="ARBA00010642"/>
    </source>
</evidence>
<keyword evidence="3 8" id="KW-0812">Transmembrane</keyword>
<dbReference type="GO" id="GO:0009272">
    <property type="term" value="P:fungal-type cell wall biogenesis"/>
    <property type="evidence" value="ECO:0007669"/>
    <property type="project" value="TreeGrafter"/>
</dbReference>
<protein>
    <recommendedName>
        <fullName evidence="10">ML-like domain-containing protein</fullName>
    </recommendedName>
</protein>
<feature type="transmembrane region" description="Helical" evidence="8">
    <location>
        <begin position="474"/>
        <end position="494"/>
    </location>
</feature>
<keyword evidence="4 9" id="KW-0732">Signal</keyword>
<evidence type="ECO:0000256" key="4">
    <source>
        <dbReference type="ARBA" id="ARBA00022729"/>
    </source>
</evidence>
<feature type="compositionally biased region" description="Basic and acidic residues" evidence="7">
    <location>
        <begin position="794"/>
        <end position="804"/>
    </location>
</feature>
<feature type="transmembrane region" description="Helical" evidence="8">
    <location>
        <begin position="651"/>
        <end position="671"/>
    </location>
</feature>
<dbReference type="PANTHER" id="PTHR31145">
    <property type="entry name" value="INTEGRAL MEMBRANE PROTEIN (AFU_ORTHOLOGUE AFUA_7G01610)"/>
    <property type="match status" value="1"/>
</dbReference>
<dbReference type="EMBL" id="KQ474074">
    <property type="protein sequence ID" value="KPV77691.1"/>
    <property type="molecule type" value="Genomic_DNA"/>
</dbReference>
<comment type="similarity">
    <text evidence="2">Belongs to the transient receptor potential (TRP) ion channel family.</text>
</comment>
<feature type="transmembrane region" description="Helical" evidence="8">
    <location>
        <begin position="178"/>
        <end position="202"/>
    </location>
</feature>
<evidence type="ECO:0000256" key="6">
    <source>
        <dbReference type="ARBA" id="ARBA00023136"/>
    </source>
</evidence>
<dbReference type="RefSeq" id="XP_018273740.1">
    <property type="nucleotide sequence ID" value="XM_018413932.1"/>
</dbReference>
<feature type="region of interest" description="Disordered" evidence="7">
    <location>
        <begin position="759"/>
        <end position="830"/>
    </location>
</feature>
<feature type="chain" id="PRO_5008265634" description="ML-like domain-containing protein" evidence="9">
    <location>
        <begin position="22"/>
        <end position="830"/>
    </location>
</feature>
<keyword evidence="6 8" id="KW-0472">Membrane</keyword>
<evidence type="ECO:0000313" key="12">
    <source>
        <dbReference type="Proteomes" id="UP000053890"/>
    </source>
</evidence>
<proteinExistence type="inferred from homology"/>
<keyword evidence="5 8" id="KW-1133">Transmembrane helix</keyword>
<evidence type="ECO:0000256" key="3">
    <source>
        <dbReference type="ARBA" id="ARBA00022692"/>
    </source>
</evidence>
<feature type="transmembrane region" description="Helical" evidence="8">
    <location>
        <begin position="415"/>
        <end position="442"/>
    </location>
</feature>
<dbReference type="GO" id="GO:0016020">
    <property type="term" value="C:membrane"/>
    <property type="evidence" value="ECO:0007669"/>
    <property type="project" value="UniProtKB-SubCell"/>
</dbReference>
<dbReference type="AlphaFoldDB" id="A0A194SE06"/>
<evidence type="ECO:0000256" key="5">
    <source>
        <dbReference type="ARBA" id="ARBA00022989"/>
    </source>
</evidence>
<dbReference type="GO" id="GO:0055085">
    <property type="term" value="P:transmembrane transport"/>
    <property type="evidence" value="ECO:0007669"/>
    <property type="project" value="TreeGrafter"/>
</dbReference>
<feature type="domain" description="ML-like" evidence="10">
    <location>
        <begin position="23"/>
        <end position="172"/>
    </location>
</feature>
<dbReference type="Pfam" id="PF14558">
    <property type="entry name" value="TRP_N"/>
    <property type="match status" value="1"/>
</dbReference>
<comment type="subcellular location">
    <subcellularLocation>
        <location evidence="1">Membrane</location>
        <topology evidence="1">Multi-pass membrane protein</topology>
    </subcellularLocation>
</comment>
<organism evidence="11 12">
    <name type="scientific">Rhodotorula graminis (strain WP1)</name>
    <dbReference type="NCBI Taxonomy" id="578459"/>
    <lineage>
        <taxon>Eukaryota</taxon>
        <taxon>Fungi</taxon>
        <taxon>Dikarya</taxon>
        <taxon>Basidiomycota</taxon>
        <taxon>Pucciniomycotina</taxon>
        <taxon>Microbotryomycetes</taxon>
        <taxon>Sporidiobolales</taxon>
        <taxon>Sporidiobolaceae</taxon>
        <taxon>Rhodotorula</taxon>
    </lineage>
</organism>
<feature type="transmembrane region" description="Helical" evidence="8">
    <location>
        <begin position="500"/>
        <end position="526"/>
    </location>
</feature>
<dbReference type="Proteomes" id="UP000053890">
    <property type="component" value="Unassembled WGS sequence"/>
</dbReference>
<dbReference type="OMA" id="KSYWWIF"/>
<reference evidence="11 12" key="1">
    <citation type="journal article" date="2015" name="Front. Microbiol.">
        <title>Genome sequence of the plant growth promoting endophytic yeast Rhodotorula graminis WP1.</title>
        <authorList>
            <person name="Firrincieli A."/>
            <person name="Otillar R."/>
            <person name="Salamov A."/>
            <person name="Schmutz J."/>
            <person name="Khan Z."/>
            <person name="Redman R.S."/>
            <person name="Fleck N.D."/>
            <person name="Lindquist E."/>
            <person name="Grigoriev I.V."/>
            <person name="Doty S.L."/>
        </authorList>
    </citation>
    <scope>NUCLEOTIDE SEQUENCE [LARGE SCALE GENOMIC DNA]</scope>
    <source>
        <strain evidence="11 12">WP1</strain>
    </source>
</reference>
<feature type="transmembrane region" description="Helical" evidence="8">
    <location>
        <begin position="712"/>
        <end position="745"/>
    </location>
</feature>
<evidence type="ECO:0000256" key="7">
    <source>
        <dbReference type="SAM" id="MobiDB-lite"/>
    </source>
</evidence>
<dbReference type="InterPro" id="IPR040241">
    <property type="entry name" value="TRP_Flc/Pkd2-like"/>
</dbReference>
<keyword evidence="12" id="KW-1185">Reference proteome</keyword>
<feature type="transmembrane region" description="Helical" evidence="8">
    <location>
        <begin position="683"/>
        <end position="700"/>
    </location>
</feature>
<name>A0A194SE06_RHOGW</name>
<sequence length="830" mass="89480">MRLLAGLHALVLLSLASQAHARRRFYARAVSYCSDARAIEVDQFLLQYFPDETLFGSGAGTISFDISAASVDPNLNAKLEFSLDAYGIDAVNTTIDLCSLLGGILCPLPTYDFVGSATLPLPAEVGDSIDIPGIGYWIPDLEATATVRLLRVEDNSEAACLRVELSNGKTARFASVSWALGGVAMFCALLSALWFLVGTLVWPSTAILASSPHANALWASLGRRKERLLLFMSLVQFVATTGLLSVQYPRIYEAFTANFAWGLGFIRINPVIRSIDRMRNATGGNLTQIAGTSTLVGGTDALKSIFSRDVVTLPSAPEVASAIFTELAKSISSGTPASSSAPPSLSARGLSVASTLVSRQLGVTSSTPDGDAPFTDAIVVPDVTNSSTIDSVRYGLPHYLVNLDISPFDGFMITFINFLFLCAIAIALALVGGALWALVRCVKGRKAERRRRRLGLSGEAGVRETAYGSSGGKWGGLLVAWYPILLLSFFQWTIGSADSWAPIVLSVLTTVFTTAAILFLAFRFFVLARRSFRPSYGSIEDPTTFDAPPVLTFPFGPTPSSPPVSPNPDPKRALRKAERREVETHERGRFLASGLAPYSPLWNAYKVRSRRSTAKRRNWWKGRAWWFGLVELVVAPFVTALFVGFARNSGWTQTVAVLAIQALLFLALCIWSPYEDKSSNGTHIFWALLRVVIAGALIPFNESIGLNEIVRVAIGAVLLVIISVSVVLFAVLLFVDFVQLCIFLVRGIKDRRRHRGALNGDSVVDAPASAPLAPGEKPPSPRPAGFGPDDDDLDARRPRGDSLERGATSRSSTTLDDELGRPVAGKSVTP</sequence>
<feature type="transmembrane region" description="Helical" evidence="8">
    <location>
        <begin position="624"/>
        <end position="645"/>
    </location>
</feature>
<feature type="signal peptide" evidence="9">
    <location>
        <begin position="1"/>
        <end position="21"/>
    </location>
</feature>
<evidence type="ECO:0000256" key="8">
    <source>
        <dbReference type="SAM" id="Phobius"/>
    </source>
</evidence>
<evidence type="ECO:0000256" key="1">
    <source>
        <dbReference type="ARBA" id="ARBA00004141"/>
    </source>
</evidence>
<dbReference type="STRING" id="578459.A0A194SE06"/>